<dbReference type="Gene3D" id="3.40.50.620">
    <property type="entry name" value="HUPs"/>
    <property type="match status" value="1"/>
</dbReference>
<sequence length="370" mass="42737">MAKYQICTKCVMDTTDSQIKFDQNGVCNHCQNAEALGKKIWFPNEVGSQKLNAILSEIKENGKNKKYDAIVGLSGGIDSSYIVYKAKEWGLRLLAVHVDGGWNTDISVNNVKTVCEYANVDLKIVTIDWEDMKKMQLAFLKAAVPNQDIPQDHAFFTVLYSYAVENDIKYVLNGSNWETESILPRSWGYNAMDGKHVSDIYKKNGDGIKTNFPIIDLYKVKIYYPYVKKMKIVKPLNLMPYNKEQAMKELIDNTEWRYYGGKHYESVWTKFLQAYYLPTKFNIDKRRAHLSSLIVSNQITREEALAELEKPLYDPNEIEKEKEIIADKLEISIDEFNQLLSIRIGKHSDYYCTGDSLLYKMLFKINKAIK</sequence>
<dbReference type="InterPro" id="IPR014729">
    <property type="entry name" value="Rossmann-like_a/b/a_fold"/>
</dbReference>
<accession>A0A2X0XJV9</accession>
<organism evidence="1 2">
    <name type="scientific">Lysinibacillus capsici</name>
    <dbReference type="NCBI Taxonomy" id="2115968"/>
    <lineage>
        <taxon>Bacteria</taxon>
        <taxon>Bacillati</taxon>
        <taxon>Bacillota</taxon>
        <taxon>Bacilli</taxon>
        <taxon>Bacillales</taxon>
        <taxon>Bacillaceae</taxon>
        <taxon>Lysinibacillus</taxon>
    </lineage>
</organism>
<dbReference type="Pfam" id="PF06508">
    <property type="entry name" value="QueC"/>
    <property type="match status" value="1"/>
</dbReference>
<proteinExistence type="predicted"/>
<dbReference type="RefSeq" id="WP_112117340.1">
    <property type="nucleotide sequence ID" value="NZ_JAXOWA010000002.1"/>
</dbReference>
<dbReference type="NCBIfam" id="TIGR03573">
    <property type="entry name" value="WbuX"/>
    <property type="match status" value="1"/>
</dbReference>
<dbReference type="EMBL" id="UAQE01000001">
    <property type="protein sequence ID" value="SPT99435.1"/>
    <property type="molecule type" value="Genomic_DNA"/>
</dbReference>
<dbReference type="InterPro" id="IPR018317">
    <property type="entry name" value="QueC"/>
</dbReference>
<protein>
    <submittedName>
        <fullName evidence="1">NAD synthetase</fullName>
    </submittedName>
</protein>
<evidence type="ECO:0000313" key="1">
    <source>
        <dbReference type="EMBL" id="SPT99435.1"/>
    </source>
</evidence>
<dbReference type="AlphaFoldDB" id="A0A2X0XJV9"/>
<reference evidence="1 2" key="1">
    <citation type="submission" date="2018-06" db="EMBL/GenBank/DDBJ databases">
        <authorList>
            <consortium name="Pathogen Informatics"/>
            <person name="Doyle S."/>
        </authorList>
    </citation>
    <scope>NUCLEOTIDE SEQUENCE [LARGE SCALE GENOMIC DNA]</scope>
    <source>
        <strain evidence="1 2">NCTC7582</strain>
    </source>
</reference>
<dbReference type="SUPFAM" id="SSF52402">
    <property type="entry name" value="Adenine nucleotide alpha hydrolases-like"/>
    <property type="match status" value="1"/>
</dbReference>
<dbReference type="InterPro" id="IPR020022">
    <property type="entry name" value="N-acetyl_sugar_amidoTrfase"/>
</dbReference>
<name>A0A2X0XJV9_9BACI</name>
<gene>
    <name evidence="1" type="ORF">NCTC7582_02308</name>
</gene>
<dbReference type="Proteomes" id="UP000251431">
    <property type="component" value="Unassembled WGS sequence"/>
</dbReference>
<evidence type="ECO:0000313" key="2">
    <source>
        <dbReference type="Proteomes" id="UP000251431"/>
    </source>
</evidence>